<protein>
    <submittedName>
        <fullName evidence="2">Uncharacterized protein</fullName>
    </submittedName>
</protein>
<sequence length="92" mass="10427">MKRKLGRLLDWLTTLSALALFIPGLGAQAYLNWSRGTTEGLDASFVHLLLLNTGLWLLWGIGRKLWPVIIANAFGAAFALIIVWQYYCYPRF</sequence>
<keyword evidence="1" id="KW-0812">Transmembrane</keyword>
<dbReference type="AlphaFoldDB" id="A0A1F4NSJ5"/>
<dbReference type="InterPro" id="IPR004316">
    <property type="entry name" value="SWEET_rpt"/>
</dbReference>
<evidence type="ECO:0000313" key="2">
    <source>
        <dbReference type="EMBL" id="OGB74227.1"/>
    </source>
</evidence>
<keyword evidence="1" id="KW-1133">Transmembrane helix</keyword>
<name>A0A1F4NSJ5_UNCK3</name>
<organism evidence="2 3">
    <name type="scientific">candidate division Kazan bacterium RBG_13_50_9</name>
    <dbReference type="NCBI Taxonomy" id="1798535"/>
    <lineage>
        <taxon>Bacteria</taxon>
        <taxon>Bacteria division Kazan-3B-28</taxon>
    </lineage>
</organism>
<comment type="caution">
    <text evidence="2">The sequence shown here is derived from an EMBL/GenBank/DDBJ whole genome shotgun (WGS) entry which is preliminary data.</text>
</comment>
<evidence type="ECO:0000256" key="1">
    <source>
        <dbReference type="SAM" id="Phobius"/>
    </source>
</evidence>
<dbReference type="Proteomes" id="UP000176651">
    <property type="component" value="Unassembled WGS sequence"/>
</dbReference>
<reference evidence="2 3" key="1">
    <citation type="journal article" date="2016" name="Nat. Commun.">
        <title>Thousands of microbial genomes shed light on interconnected biogeochemical processes in an aquifer system.</title>
        <authorList>
            <person name="Anantharaman K."/>
            <person name="Brown C.T."/>
            <person name="Hug L.A."/>
            <person name="Sharon I."/>
            <person name="Castelle C.J."/>
            <person name="Probst A.J."/>
            <person name="Thomas B.C."/>
            <person name="Singh A."/>
            <person name="Wilkins M.J."/>
            <person name="Karaoz U."/>
            <person name="Brodie E.L."/>
            <person name="Williams K.H."/>
            <person name="Hubbard S.S."/>
            <person name="Banfield J.F."/>
        </authorList>
    </citation>
    <scope>NUCLEOTIDE SEQUENCE [LARGE SCALE GENOMIC DNA]</scope>
</reference>
<dbReference type="GO" id="GO:0016020">
    <property type="term" value="C:membrane"/>
    <property type="evidence" value="ECO:0007669"/>
    <property type="project" value="InterPro"/>
</dbReference>
<dbReference type="Pfam" id="PF03083">
    <property type="entry name" value="MtN3_slv"/>
    <property type="match status" value="1"/>
</dbReference>
<feature type="transmembrane region" description="Helical" evidence="1">
    <location>
        <begin position="68"/>
        <end position="87"/>
    </location>
</feature>
<dbReference type="STRING" id="1798535.A2V68_00460"/>
<keyword evidence="1" id="KW-0472">Membrane</keyword>
<feature type="transmembrane region" description="Helical" evidence="1">
    <location>
        <begin position="43"/>
        <end position="61"/>
    </location>
</feature>
<evidence type="ECO:0000313" key="3">
    <source>
        <dbReference type="Proteomes" id="UP000176651"/>
    </source>
</evidence>
<accession>A0A1F4NSJ5</accession>
<dbReference type="EMBL" id="META01000003">
    <property type="protein sequence ID" value="OGB74227.1"/>
    <property type="molecule type" value="Genomic_DNA"/>
</dbReference>
<gene>
    <name evidence="2" type="ORF">A2V68_00460</name>
</gene>
<dbReference type="Gene3D" id="1.20.1280.290">
    <property type="match status" value="1"/>
</dbReference>
<proteinExistence type="predicted"/>